<feature type="domain" description="DUF1653" evidence="1">
    <location>
        <begin position="9"/>
        <end position="69"/>
    </location>
</feature>
<dbReference type="InterPro" id="IPR023387">
    <property type="entry name" value="DUF1653-like_dom"/>
</dbReference>
<dbReference type="InterPro" id="IPR037135">
    <property type="entry name" value="DUF1653-like_dom_sf"/>
</dbReference>
<sequence length="72" mass="8552">MGDNKIKFGIYKHFKGTKVRVICEALHSETKEPFIVYVHLEDNVNWVRPKKMFLEKVEINGKKIPRFKYVGE</sequence>
<dbReference type="Gene3D" id="2.30.30.320">
    <property type="entry name" value="DUF1653-like domain"/>
    <property type="match status" value="1"/>
</dbReference>
<organism evidence="2 3">
    <name type="scientific">Candidatus Yanofskybacteria bacterium GW2011_GWC2_37_9</name>
    <dbReference type="NCBI Taxonomy" id="1619028"/>
    <lineage>
        <taxon>Bacteria</taxon>
        <taxon>Candidatus Yanofskyibacteriota</taxon>
    </lineage>
</organism>
<comment type="caution">
    <text evidence="2">The sequence shown here is derived from an EMBL/GenBank/DDBJ whole genome shotgun (WGS) entry which is preliminary data.</text>
</comment>
<dbReference type="Proteomes" id="UP000034430">
    <property type="component" value="Unassembled WGS sequence"/>
</dbReference>
<gene>
    <name evidence="2" type="ORF">US65_C0023G0005</name>
</gene>
<dbReference type="EMBL" id="LBTU01000023">
    <property type="protein sequence ID" value="KKQ46903.1"/>
    <property type="molecule type" value="Genomic_DNA"/>
</dbReference>
<dbReference type="AlphaFoldDB" id="A0A0G0HUR8"/>
<evidence type="ECO:0000259" key="1">
    <source>
        <dbReference type="Pfam" id="PF07866"/>
    </source>
</evidence>
<name>A0A0G0HUR8_9BACT</name>
<evidence type="ECO:0000313" key="3">
    <source>
        <dbReference type="Proteomes" id="UP000034430"/>
    </source>
</evidence>
<protein>
    <recommendedName>
        <fullName evidence="1">DUF1653 domain-containing protein</fullName>
    </recommendedName>
</protein>
<accession>A0A0G0HUR8</accession>
<reference evidence="2 3" key="1">
    <citation type="journal article" date="2015" name="Nature">
        <title>rRNA introns, odd ribosomes, and small enigmatic genomes across a large radiation of phyla.</title>
        <authorList>
            <person name="Brown C.T."/>
            <person name="Hug L.A."/>
            <person name="Thomas B.C."/>
            <person name="Sharon I."/>
            <person name="Castelle C.J."/>
            <person name="Singh A."/>
            <person name="Wilkins M.J."/>
            <person name="Williams K.H."/>
            <person name="Banfield J.F."/>
        </authorList>
    </citation>
    <scope>NUCLEOTIDE SEQUENCE [LARGE SCALE GENOMIC DNA]</scope>
</reference>
<dbReference type="Pfam" id="PF07866">
    <property type="entry name" value="DUF1653"/>
    <property type="match status" value="1"/>
</dbReference>
<proteinExistence type="predicted"/>
<evidence type="ECO:0000313" key="2">
    <source>
        <dbReference type="EMBL" id="KKQ46903.1"/>
    </source>
</evidence>